<organism evidence="1 2">
    <name type="scientific">Lentzea tibetensis</name>
    <dbReference type="NCBI Taxonomy" id="2591470"/>
    <lineage>
        <taxon>Bacteria</taxon>
        <taxon>Bacillati</taxon>
        <taxon>Actinomycetota</taxon>
        <taxon>Actinomycetes</taxon>
        <taxon>Pseudonocardiales</taxon>
        <taxon>Pseudonocardiaceae</taxon>
        <taxon>Lentzea</taxon>
    </lineage>
</organism>
<dbReference type="RefSeq" id="WP_146355937.1">
    <property type="nucleotide sequence ID" value="NZ_VOBR01000019.1"/>
</dbReference>
<keyword evidence="2" id="KW-1185">Reference proteome</keyword>
<dbReference type="OrthoDB" id="2579961at2"/>
<evidence type="ECO:0000313" key="2">
    <source>
        <dbReference type="Proteomes" id="UP000316639"/>
    </source>
</evidence>
<gene>
    <name evidence="1" type="ORF">FKR81_27410</name>
</gene>
<evidence type="ECO:0000313" key="1">
    <source>
        <dbReference type="EMBL" id="TWP48655.1"/>
    </source>
</evidence>
<reference evidence="1 2" key="1">
    <citation type="submission" date="2019-07" db="EMBL/GenBank/DDBJ databases">
        <title>Lentzea xizangensis sp. nov., isolated from Qinghai-Tibetan Plateau Soils.</title>
        <authorList>
            <person name="Huang J."/>
        </authorList>
    </citation>
    <scope>NUCLEOTIDE SEQUENCE [LARGE SCALE GENOMIC DNA]</scope>
    <source>
        <strain evidence="1 2">FXJ1.1311</strain>
    </source>
</reference>
<name>A0A563ENE4_9PSEU</name>
<dbReference type="AlphaFoldDB" id="A0A563ENE4"/>
<proteinExistence type="predicted"/>
<sequence>MSVKTLDYTPAYPPYPSLWMGGYGGAPRGNAGQVGKRLRAQCVVIDDGVSTKVMLRVDVVSIPREVHQEIRSLVDPMIGDTADFMMIASHTHSGPFIGTTRPDPYILMGLTAADINAVAATTDVFIGQLVALVQQTINMARTPVTLWYAEGDVVIGYNRADGSAVLDTVPVMVARRTNNNALFAVLFGYACHAVARGNDKVFCSDYPGAATDRITAQLGVPAFFFQGAAGDQDPLDPHQPSQVDTLGNQLGNEVIAVVNNTGLFSEVTGPIVTAYTEVDLPLSVDLGDPAALINQSNRYYGLMGEYEPGSFGSKHAEVMTQQMEHGSVGVPTAMPMPIQRWRMGGLTILALAHEVLSPYAIKLRNQYQGGDLWVMAYANETEGYVAANYILQAGGSEHLGYEAGWIDDDTISGEGTWTTFYAYPAPLKASPDGVSQAVPGTAEHLVIQTCMNLLNS</sequence>
<dbReference type="Proteomes" id="UP000316639">
    <property type="component" value="Unassembled WGS sequence"/>
</dbReference>
<dbReference type="EMBL" id="VOBR01000019">
    <property type="protein sequence ID" value="TWP48655.1"/>
    <property type="molecule type" value="Genomic_DNA"/>
</dbReference>
<evidence type="ECO:0008006" key="3">
    <source>
        <dbReference type="Google" id="ProtNLM"/>
    </source>
</evidence>
<comment type="caution">
    <text evidence="1">The sequence shown here is derived from an EMBL/GenBank/DDBJ whole genome shotgun (WGS) entry which is preliminary data.</text>
</comment>
<accession>A0A563ENE4</accession>
<protein>
    <recommendedName>
        <fullName evidence="3">Ceramidase</fullName>
    </recommendedName>
</protein>